<dbReference type="Gene3D" id="3.40.50.1820">
    <property type="entry name" value="alpha/beta hydrolase"/>
    <property type="match status" value="1"/>
</dbReference>
<dbReference type="InterPro" id="IPR000073">
    <property type="entry name" value="AB_hydrolase_1"/>
</dbReference>
<reference evidence="2" key="2">
    <citation type="submission" date="2012-05" db="EMBL/GenBank/DDBJ databases">
        <title>Annotation of the Genome Sequence of Fusarium oxysporum HDV247.</title>
        <authorList>
            <consortium name="The Broad Institute Genomics Platform"/>
            <person name="Ma L.-J."/>
            <person name="Corby-Kistler H."/>
            <person name="Broz K."/>
            <person name="Gale L.R."/>
            <person name="Jonkers W."/>
            <person name="O'Donnell K."/>
            <person name="Ploetz R."/>
            <person name="Steinberg C."/>
            <person name="Schwartz D.C."/>
            <person name="VanEtten H."/>
            <person name="Zhou S."/>
            <person name="Young S.K."/>
            <person name="Zeng Q."/>
            <person name="Gargeya S."/>
            <person name="Fitzgerald M."/>
            <person name="Abouelleil A."/>
            <person name="Alvarado L."/>
            <person name="Chapman S.B."/>
            <person name="Gainer-Dewar J."/>
            <person name="Goldberg J."/>
            <person name="Griggs A."/>
            <person name="Gujja S."/>
            <person name="Hansen M."/>
            <person name="Howarth C."/>
            <person name="Imamovic A."/>
            <person name="Ireland A."/>
            <person name="Larimer J."/>
            <person name="McCowan C."/>
            <person name="Murphy C."/>
            <person name="Pearson M."/>
            <person name="Poon T.W."/>
            <person name="Priest M."/>
            <person name="Roberts A."/>
            <person name="Saif S."/>
            <person name="Shea T."/>
            <person name="Sykes S."/>
            <person name="Wortman J."/>
            <person name="Nusbaum C."/>
            <person name="Birren B."/>
        </authorList>
    </citation>
    <scope>NUCLEOTIDE SEQUENCE</scope>
    <source>
        <strain evidence="2">HDV247</strain>
    </source>
</reference>
<sequence length="264" mass="30515">MLGYADTSSPPDLSNWAEKQLSIDMAELLGQLVPGEQVIVGGHDWGAGLTYKFAIWYPELVKAFFTVAIPYIPPWLGLSKQWIDLPVLIGRYNFTTLGYQLQFINPSIDRNFTTPNQVHMLLNTFFGGLTPDGQSAFNFYQGLLYGLMPMLKPNPLVNATDMDFYVQKLLQHGMRGLFNWYRTREMDWEDDLQIAQAGNFEYGMPALFIPTLKDDFLLPQYYENMGQYFKSLTIESLDTGHWDLWEGREMVNKILERWIISLEH</sequence>
<name>W9NJ68_FUSOX</name>
<proteinExistence type="predicted"/>
<dbReference type="EMBL" id="JH651072">
    <property type="protein sequence ID" value="EXA30057.1"/>
    <property type="molecule type" value="Genomic_DNA"/>
</dbReference>
<evidence type="ECO:0000313" key="2">
    <source>
        <dbReference type="EMBL" id="EXA30057.1"/>
    </source>
</evidence>
<accession>W9NJ68</accession>
<feature type="domain" description="AB hydrolase-1" evidence="1">
    <location>
        <begin position="1"/>
        <end position="247"/>
    </location>
</feature>
<evidence type="ECO:0000259" key="1">
    <source>
        <dbReference type="Pfam" id="PF00561"/>
    </source>
</evidence>
<dbReference type="PANTHER" id="PTHR43329">
    <property type="entry name" value="EPOXIDE HYDROLASE"/>
    <property type="match status" value="1"/>
</dbReference>
<dbReference type="InterPro" id="IPR029058">
    <property type="entry name" value="AB_hydrolase_fold"/>
</dbReference>
<organism evidence="2">
    <name type="scientific">Fusarium oxysporum f. sp. pisi HDV247</name>
    <dbReference type="NCBI Taxonomy" id="1080344"/>
    <lineage>
        <taxon>Eukaryota</taxon>
        <taxon>Fungi</taxon>
        <taxon>Dikarya</taxon>
        <taxon>Ascomycota</taxon>
        <taxon>Pezizomycotina</taxon>
        <taxon>Sordariomycetes</taxon>
        <taxon>Hypocreomycetidae</taxon>
        <taxon>Hypocreales</taxon>
        <taxon>Nectriaceae</taxon>
        <taxon>Fusarium</taxon>
        <taxon>Fusarium oxysporum species complex</taxon>
    </lineage>
</organism>
<dbReference type="SUPFAM" id="SSF53474">
    <property type="entry name" value="alpha/beta-Hydrolases"/>
    <property type="match status" value="1"/>
</dbReference>
<gene>
    <name evidence="2" type="ORF">FOVG_18532</name>
</gene>
<dbReference type="AlphaFoldDB" id="W9NJ68"/>
<dbReference type="Proteomes" id="UP000030751">
    <property type="component" value="Unassembled WGS sequence"/>
</dbReference>
<dbReference type="Pfam" id="PF00561">
    <property type="entry name" value="Abhydrolase_1"/>
    <property type="match status" value="1"/>
</dbReference>
<dbReference type="HOGENOM" id="CLU_020336_7_5_1"/>
<reference evidence="2" key="1">
    <citation type="submission" date="2011-10" db="EMBL/GenBank/DDBJ databases">
        <title>The Genome Sequence of Fusarium oxysporum HDV247.</title>
        <authorList>
            <consortium name="The Broad Institute Genome Sequencing Platform"/>
            <person name="Ma L.-J."/>
            <person name="Gale L.R."/>
            <person name="Schwartz D.C."/>
            <person name="Zhou S."/>
            <person name="Corby-Kistler H."/>
            <person name="Young S.K."/>
            <person name="Zeng Q."/>
            <person name="Gargeya S."/>
            <person name="Fitzgerald M."/>
            <person name="Haas B."/>
            <person name="Abouelleil A."/>
            <person name="Alvarado L."/>
            <person name="Arachchi H.M."/>
            <person name="Berlin A."/>
            <person name="Brown A."/>
            <person name="Chapman S.B."/>
            <person name="Chen Z."/>
            <person name="Dunbar C."/>
            <person name="Freedman E."/>
            <person name="Gearin G."/>
            <person name="Goldberg J."/>
            <person name="Griggs A."/>
            <person name="Gujja S."/>
            <person name="Heiman D."/>
            <person name="Howarth C."/>
            <person name="Larson L."/>
            <person name="Lui A."/>
            <person name="MacDonald P.J.P."/>
            <person name="Montmayeur A."/>
            <person name="Murphy C."/>
            <person name="Neiman D."/>
            <person name="Pearson M."/>
            <person name="Priest M."/>
            <person name="Roberts A."/>
            <person name="Saif S."/>
            <person name="Shea T."/>
            <person name="Shenoy N."/>
            <person name="Sisk P."/>
            <person name="Stolte C."/>
            <person name="Sykes S."/>
            <person name="Wortman J."/>
            <person name="Nusbaum C."/>
            <person name="Birren B."/>
        </authorList>
    </citation>
    <scope>NUCLEOTIDE SEQUENCE [LARGE SCALE GENOMIC DNA]</scope>
    <source>
        <strain evidence="2">HDV247</strain>
    </source>
</reference>
<protein>
    <recommendedName>
        <fullName evidence="1">AB hydrolase-1 domain-containing protein</fullName>
    </recommendedName>
</protein>